<reference evidence="2 3" key="1">
    <citation type="submission" date="2023-04" db="EMBL/GenBank/DDBJ databases">
        <title>The genome sequence of Polyangium sorediatum DSM14670.</title>
        <authorList>
            <person name="Zhang X."/>
        </authorList>
    </citation>
    <scope>NUCLEOTIDE SEQUENCE [LARGE SCALE GENOMIC DNA]</scope>
    <source>
        <strain evidence="2 3">DSM 14670</strain>
    </source>
</reference>
<proteinExistence type="predicted"/>
<dbReference type="EMBL" id="JARZHI010000050">
    <property type="protein sequence ID" value="MDI1435004.1"/>
    <property type="molecule type" value="Genomic_DNA"/>
</dbReference>
<organism evidence="2 3">
    <name type="scientific">Polyangium sorediatum</name>
    <dbReference type="NCBI Taxonomy" id="889274"/>
    <lineage>
        <taxon>Bacteria</taxon>
        <taxon>Pseudomonadati</taxon>
        <taxon>Myxococcota</taxon>
        <taxon>Polyangia</taxon>
        <taxon>Polyangiales</taxon>
        <taxon>Polyangiaceae</taxon>
        <taxon>Polyangium</taxon>
    </lineage>
</organism>
<dbReference type="Proteomes" id="UP001160301">
    <property type="component" value="Unassembled WGS sequence"/>
</dbReference>
<feature type="region of interest" description="Disordered" evidence="1">
    <location>
        <begin position="100"/>
        <end position="148"/>
    </location>
</feature>
<accession>A0ABT6P332</accession>
<feature type="non-terminal residue" evidence="2">
    <location>
        <position position="148"/>
    </location>
</feature>
<feature type="compositionally biased region" description="Polar residues" evidence="1">
    <location>
        <begin position="100"/>
        <end position="112"/>
    </location>
</feature>
<comment type="caution">
    <text evidence="2">The sequence shown here is derived from an EMBL/GenBank/DDBJ whole genome shotgun (WGS) entry which is preliminary data.</text>
</comment>
<evidence type="ECO:0000256" key="1">
    <source>
        <dbReference type="SAM" id="MobiDB-lite"/>
    </source>
</evidence>
<sequence>MIGTTGLPGSAFKGDTSLRLCNFLDKQVAYNDDAACNLNTGSLISFTSPYGVSQDFVLWVGCIDTPCGPNAVRIARRDPVVFSYAFQDANSTAEQTYTLEASQNIRNTSPTPVWTPPRPRGRRREHAHPGLPPRANGLRQQAPRRRLR</sequence>
<evidence type="ECO:0000313" key="2">
    <source>
        <dbReference type="EMBL" id="MDI1435004.1"/>
    </source>
</evidence>
<gene>
    <name evidence="2" type="ORF">QHF89_36210</name>
</gene>
<keyword evidence="3" id="KW-1185">Reference proteome</keyword>
<protein>
    <submittedName>
        <fullName evidence="2">Uncharacterized protein</fullName>
    </submittedName>
</protein>
<name>A0ABT6P332_9BACT</name>
<evidence type="ECO:0000313" key="3">
    <source>
        <dbReference type="Proteomes" id="UP001160301"/>
    </source>
</evidence>